<dbReference type="KEGG" id="acij:JS278_00573"/>
<dbReference type="AlphaFoldDB" id="A0A344UR68"/>
<proteinExistence type="predicted"/>
<name>A0A344UR68_9ACTN</name>
<keyword evidence="2" id="KW-1185">Reference proteome</keyword>
<dbReference type="Proteomes" id="UP000251995">
    <property type="component" value="Chromosome"/>
</dbReference>
<gene>
    <name evidence="1" type="ORF">JS278_00573</name>
</gene>
<dbReference type="RefSeq" id="WP_220150026.1">
    <property type="nucleotide sequence ID" value="NZ_CP025198.1"/>
</dbReference>
<organism evidence="1 2">
    <name type="scientific">Acidipropionibacterium virtanenii</name>
    <dbReference type="NCBI Taxonomy" id="2057246"/>
    <lineage>
        <taxon>Bacteria</taxon>
        <taxon>Bacillati</taxon>
        <taxon>Actinomycetota</taxon>
        <taxon>Actinomycetes</taxon>
        <taxon>Propionibacteriales</taxon>
        <taxon>Propionibacteriaceae</taxon>
        <taxon>Acidipropionibacterium</taxon>
    </lineage>
</organism>
<protein>
    <recommendedName>
        <fullName evidence="3">PH domain-containing protein</fullName>
    </recommendedName>
</protein>
<accession>A0A344UR68</accession>
<evidence type="ECO:0000313" key="1">
    <source>
        <dbReference type="EMBL" id="AXE37766.1"/>
    </source>
</evidence>
<reference evidence="1 2" key="1">
    <citation type="submission" date="2017-12" db="EMBL/GenBank/DDBJ databases">
        <title>The whole genome sequence of the Acidipropionibacterium virtanenii sp. nov. type strain JS278.</title>
        <authorList>
            <person name="Laine P."/>
            <person name="Deptula P."/>
            <person name="Varmanen P."/>
            <person name="Auvinen P."/>
        </authorList>
    </citation>
    <scope>NUCLEOTIDE SEQUENCE [LARGE SCALE GENOMIC DNA]</scope>
    <source>
        <strain evidence="1 2">JS278</strain>
    </source>
</reference>
<sequence>MTASYSLQPNEVVLLKDEHVMHDGIWPAYADELTLTNHNLVLLKRGTFGKPKGFLILPLDQIKVYQGRAQAIIGEASNGSTTLDVYLLNGQERFIFQAGGKKKLKKWVVAINDAVTHPENLSSQKTNNALPGAELVAGALKDTFDVFKSKFASHVQISVKCSSCGAPVSGARGTSVACEYCGSTQQL</sequence>
<evidence type="ECO:0008006" key="3">
    <source>
        <dbReference type="Google" id="ProtNLM"/>
    </source>
</evidence>
<evidence type="ECO:0000313" key="2">
    <source>
        <dbReference type="Proteomes" id="UP000251995"/>
    </source>
</evidence>
<dbReference type="EMBL" id="CP025198">
    <property type="protein sequence ID" value="AXE37766.1"/>
    <property type="molecule type" value="Genomic_DNA"/>
</dbReference>